<comment type="caution">
    <text evidence="1">The sequence shown here is derived from an EMBL/GenBank/DDBJ whole genome shotgun (WGS) entry which is preliminary data.</text>
</comment>
<name>A0AAE1D7F4_9GAST</name>
<dbReference type="Proteomes" id="UP001283361">
    <property type="component" value="Unassembled WGS sequence"/>
</dbReference>
<protein>
    <submittedName>
        <fullName evidence="1">Uncharacterized protein</fullName>
    </submittedName>
</protein>
<dbReference type="AlphaFoldDB" id="A0AAE1D7F4"/>
<dbReference type="EMBL" id="JAWDGP010005116">
    <property type="protein sequence ID" value="KAK3759540.1"/>
    <property type="molecule type" value="Genomic_DNA"/>
</dbReference>
<keyword evidence="2" id="KW-1185">Reference proteome</keyword>
<evidence type="ECO:0000313" key="2">
    <source>
        <dbReference type="Proteomes" id="UP001283361"/>
    </source>
</evidence>
<proteinExistence type="predicted"/>
<organism evidence="1 2">
    <name type="scientific">Elysia crispata</name>
    <name type="common">lettuce slug</name>
    <dbReference type="NCBI Taxonomy" id="231223"/>
    <lineage>
        <taxon>Eukaryota</taxon>
        <taxon>Metazoa</taxon>
        <taxon>Spiralia</taxon>
        <taxon>Lophotrochozoa</taxon>
        <taxon>Mollusca</taxon>
        <taxon>Gastropoda</taxon>
        <taxon>Heterobranchia</taxon>
        <taxon>Euthyneura</taxon>
        <taxon>Panpulmonata</taxon>
        <taxon>Sacoglossa</taxon>
        <taxon>Placobranchoidea</taxon>
        <taxon>Plakobranchidae</taxon>
        <taxon>Elysia</taxon>
    </lineage>
</organism>
<gene>
    <name evidence="1" type="ORF">RRG08_045824</name>
</gene>
<accession>A0AAE1D7F4</accession>
<reference evidence="1" key="1">
    <citation type="journal article" date="2023" name="G3 (Bethesda)">
        <title>A reference genome for the long-term kleptoplast-retaining sea slug Elysia crispata morphotype clarki.</title>
        <authorList>
            <person name="Eastman K.E."/>
            <person name="Pendleton A.L."/>
            <person name="Shaikh M.A."/>
            <person name="Suttiyut T."/>
            <person name="Ogas R."/>
            <person name="Tomko P."/>
            <person name="Gavelis G."/>
            <person name="Widhalm J.R."/>
            <person name="Wisecaver J.H."/>
        </authorList>
    </citation>
    <scope>NUCLEOTIDE SEQUENCE</scope>
    <source>
        <strain evidence="1">ECLA1</strain>
    </source>
</reference>
<sequence length="91" mass="10256">MTGINQKSKVEPPHGLGAESIQARKNLSAFEITHISSIPSLNTTVNVEVVHMASSKLAIMTNRELFTNADRPNVIRFRKHLGWFVRKMRSL</sequence>
<evidence type="ECO:0000313" key="1">
    <source>
        <dbReference type="EMBL" id="KAK3759540.1"/>
    </source>
</evidence>